<dbReference type="InterPro" id="IPR017039">
    <property type="entry name" value="Virul_fac_BrkB"/>
</dbReference>
<reference evidence="8" key="1">
    <citation type="submission" date="2016-10" db="EMBL/GenBank/DDBJ databases">
        <authorList>
            <person name="Varghese N."/>
            <person name="Submissions S."/>
        </authorList>
    </citation>
    <scope>NUCLEOTIDE SEQUENCE [LARGE SCALE GENOMIC DNA]</scope>
    <source>
        <strain evidence="8">MPL-11</strain>
    </source>
</reference>
<evidence type="ECO:0000313" key="8">
    <source>
        <dbReference type="Proteomes" id="UP000199481"/>
    </source>
</evidence>
<dbReference type="PIRSF" id="PIRSF035875">
    <property type="entry name" value="RNase_BN"/>
    <property type="match status" value="1"/>
</dbReference>
<feature type="transmembrane region" description="Helical" evidence="6">
    <location>
        <begin position="37"/>
        <end position="59"/>
    </location>
</feature>
<keyword evidence="2" id="KW-1003">Cell membrane</keyword>
<dbReference type="EMBL" id="FNJW01000008">
    <property type="protein sequence ID" value="SDQ42829.1"/>
    <property type="molecule type" value="Genomic_DNA"/>
</dbReference>
<comment type="subcellular location">
    <subcellularLocation>
        <location evidence="1">Cell membrane</location>
        <topology evidence="1">Multi-pass membrane protein</topology>
    </subcellularLocation>
</comment>
<evidence type="ECO:0000256" key="3">
    <source>
        <dbReference type="ARBA" id="ARBA00022692"/>
    </source>
</evidence>
<evidence type="ECO:0000256" key="1">
    <source>
        <dbReference type="ARBA" id="ARBA00004651"/>
    </source>
</evidence>
<protein>
    <submittedName>
        <fullName evidence="7">Membrane protein</fullName>
    </submittedName>
</protein>
<feature type="transmembrane region" description="Helical" evidence="6">
    <location>
        <begin position="137"/>
        <end position="166"/>
    </location>
</feature>
<feature type="transmembrane region" description="Helical" evidence="6">
    <location>
        <begin position="249"/>
        <end position="276"/>
    </location>
</feature>
<organism evidence="7 8">
    <name type="scientific">Carnobacterium viridans</name>
    <dbReference type="NCBI Taxonomy" id="174587"/>
    <lineage>
        <taxon>Bacteria</taxon>
        <taxon>Bacillati</taxon>
        <taxon>Bacillota</taxon>
        <taxon>Bacilli</taxon>
        <taxon>Lactobacillales</taxon>
        <taxon>Carnobacteriaceae</taxon>
        <taxon>Carnobacterium</taxon>
    </lineage>
</organism>
<evidence type="ECO:0000256" key="6">
    <source>
        <dbReference type="SAM" id="Phobius"/>
    </source>
</evidence>
<keyword evidence="8" id="KW-1185">Reference proteome</keyword>
<feature type="transmembrane region" description="Helical" evidence="6">
    <location>
        <begin position="213"/>
        <end position="237"/>
    </location>
</feature>
<evidence type="ECO:0000256" key="5">
    <source>
        <dbReference type="ARBA" id="ARBA00023136"/>
    </source>
</evidence>
<sequence>MSTNAKSASFKDRFKHFLEVLKPNWARAEVSSNAAELAYFTLLSLFPILLVVANVIPLFPIDAADILPMVETAVPPDIYNVLAPILESYLNSSSGGAISIGLITSLWSASKAFNALQNVLNDVYGVEKRNNFIIVRLVSFLVQLAIVAIVGVLIFVFVFGEFILLFIEDFVGIELDFILQIFSLKWLVLFIVLILIITMVYFLVPNHRMHIKYALPGAVFATIGWMVLSQAFTLYVQFAGGEAAASATFGVFIVLMLWLYLSAIILLLGALINAVYFEIKTGKSVQEVKIEKDNEEKDDKEKEYPDDSESIQHKKLVKLKTVEKHKED</sequence>
<dbReference type="AlphaFoldDB" id="A0A1H1AT49"/>
<feature type="transmembrane region" description="Helical" evidence="6">
    <location>
        <begin position="186"/>
        <end position="204"/>
    </location>
</feature>
<evidence type="ECO:0000313" key="7">
    <source>
        <dbReference type="EMBL" id="SDQ42829.1"/>
    </source>
</evidence>
<keyword evidence="5 6" id="KW-0472">Membrane</keyword>
<accession>A0A1H1AT49</accession>
<evidence type="ECO:0000256" key="2">
    <source>
        <dbReference type="ARBA" id="ARBA00022475"/>
    </source>
</evidence>
<keyword evidence="4 6" id="KW-1133">Transmembrane helix</keyword>
<dbReference type="NCBIfam" id="TIGR00765">
    <property type="entry name" value="yihY_not_rbn"/>
    <property type="match status" value="1"/>
</dbReference>
<dbReference type="GO" id="GO:0005886">
    <property type="term" value="C:plasma membrane"/>
    <property type="evidence" value="ECO:0007669"/>
    <property type="project" value="UniProtKB-SubCell"/>
</dbReference>
<proteinExistence type="predicted"/>
<gene>
    <name evidence="7" type="ORF">SAMN04487752_2243</name>
</gene>
<keyword evidence="3 6" id="KW-0812">Transmembrane</keyword>
<dbReference type="Pfam" id="PF03631">
    <property type="entry name" value="Virul_fac_BrkB"/>
    <property type="match status" value="1"/>
</dbReference>
<dbReference type="PANTHER" id="PTHR30213:SF0">
    <property type="entry name" value="UPF0761 MEMBRANE PROTEIN YIHY"/>
    <property type="match status" value="1"/>
</dbReference>
<dbReference type="PANTHER" id="PTHR30213">
    <property type="entry name" value="INNER MEMBRANE PROTEIN YHJD"/>
    <property type="match status" value="1"/>
</dbReference>
<evidence type="ECO:0000256" key="4">
    <source>
        <dbReference type="ARBA" id="ARBA00022989"/>
    </source>
</evidence>
<dbReference type="Proteomes" id="UP000199481">
    <property type="component" value="Unassembled WGS sequence"/>
</dbReference>
<name>A0A1H1AT49_9LACT</name>